<evidence type="ECO:0000313" key="2">
    <source>
        <dbReference type="Proteomes" id="UP000299102"/>
    </source>
</evidence>
<sequence>MDVVYALKRRGAPLRPSAACVGHTGPLPAVRVGIAERNVYGRRSDGSVFLPDRRTSRNEQSLIASLATRRSTMERVAVYREGHDGAERLKLKIN</sequence>
<accession>A0A4C1ZLX8</accession>
<reference evidence="1 2" key="1">
    <citation type="journal article" date="2019" name="Commun. Biol.">
        <title>The bagworm genome reveals a unique fibroin gene that provides high tensile strength.</title>
        <authorList>
            <person name="Kono N."/>
            <person name="Nakamura H."/>
            <person name="Ohtoshi R."/>
            <person name="Tomita M."/>
            <person name="Numata K."/>
            <person name="Arakawa K."/>
        </authorList>
    </citation>
    <scope>NUCLEOTIDE SEQUENCE [LARGE SCALE GENOMIC DNA]</scope>
</reference>
<protein>
    <submittedName>
        <fullName evidence="1">Uncharacterized protein</fullName>
    </submittedName>
</protein>
<dbReference type="AlphaFoldDB" id="A0A4C1ZLX8"/>
<proteinExistence type="predicted"/>
<dbReference type="Proteomes" id="UP000299102">
    <property type="component" value="Unassembled WGS sequence"/>
</dbReference>
<name>A0A4C1ZLX8_EUMVA</name>
<comment type="caution">
    <text evidence="1">The sequence shown here is derived from an EMBL/GenBank/DDBJ whole genome shotgun (WGS) entry which is preliminary data.</text>
</comment>
<gene>
    <name evidence="1" type="ORF">EVAR_52556_1</name>
</gene>
<dbReference type="EMBL" id="BGZK01002004">
    <property type="protein sequence ID" value="GBP89506.1"/>
    <property type="molecule type" value="Genomic_DNA"/>
</dbReference>
<evidence type="ECO:0000313" key="1">
    <source>
        <dbReference type="EMBL" id="GBP89506.1"/>
    </source>
</evidence>
<keyword evidence="2" id="KW-1185">Reference proteome</keyword>
<organism evidence="1 2">
    <name type="scientific">Eumeta variegata</name>
    <name type="common">Bagworm moth</name>
    <name type="synonym">Eumeta japonica</name>
    <dbReference type="NCBI Taxonomy" id="151549"/>
    <lineage>
        <taxon>Eukaryota</taxon>
        <taxon>Metazoa</taxon>
        <taxon>Ecdysozoa</taxon>
        <taxon>Arthropoda</taxon>
        <taxon>Hexapoda</taxon>
        <taxon>Insecta</taxon>
        <taxon>Pterygota</taxon>
        <taxon>Neoptera</taxon>
        <taxon>Endopterygota</taxon>
        <taxon>Lepidoptera</taxon>
        <taxon>Glossata</taxon>
        <taxon>Ditrysia</taxon>
        <taxon>Tineoidea</taxon>
        <taxon>Psychidae</taxon>
        <taxon>Oiketicinae</taxon>
        <taxon>Eumeta</taxon>
    </lineage>
</organism>